<dbReference type="AlphaFoldDB" id="A0A6L6G820"/>
<organism evidence="2 3">
    <name type="scientific">Streptococcus uberis</name>
    <dbReference type="NCBI Taxonomy" id="1349"/>
    <lineage>
        <taxon>Bacteria</taxon>
        <taxon>Bacillati</taxon>
        <taxon>Bacillota</taxon>
        <taxon>Bacilli</taxon>
        <taxon>Lactobacillales</taxon>
        <taxon>Streptococcaceae</taxon>
        <taxon>Streptococcus</taxon>
    </lineage>
</organism>
<dbReference type="InterPro" id="IPR001173">
    <property type="entry name" value="Glyco_trans_2-like"/>
</dbReference>
<name>A0A6L6G820_STRUB</name>
<feature type="domain" description="Glycosyltransferase 2-like" evidence="1">
    <location>
        <begin position="5"/>
        <end position="113"/>
    </location>
</feature>
<proteinExistence type="predicted"/>
<dbReference type="Proteomes" id="UP000483839">
    <property type="component" value="Unassembled WGS sequence"/>
</dbReference>
<reference evidence="2 3" key="1">
    <citation type="submission" date="2019-11" db="EMBL/GenBank/DDBJ databases">
        <title>Streptococcus uberis isolated from clinical mastitis cases on a southeastern Queensland dairy.</title>
        <authorList>
            <person name="Workentine M.L."/>
            <person name="Price R."/>
            <person name="Olchowy T."/>
        </authorList>
    </citation>
    <scope>NUCLEOTIDE SEQUENCE [LARGE SCALE GENOMIC DNA]</scope>
    <source>
        <strain evidence="2 3">OLC4459-A17</strain>
    </source>
</reference>
<dbReference type="GO" id="GO:0016758">
    <property type="term" value="F:hexosyltransferase activity"/>
    <property type="evidence" value="ECO:0007669"/>
    <property type="project" value="UniProtKB-ARBA"/>
</dbReference>
<evidence type="ECO:0000259" key="1">
    <source>
        <dbReference type="Pfam" id="PF00535"/>
    </source>
</evidence>
<dbReference type="EMBL" id="WLXI01000040">
    <property type="protein sequence ID" value="MTD01595.1"/>
    <property type="molecule type" value="Genomic_DNA"/>
</dbReference>
<evidence type="ECO:0000313" key="3">
    <source>
        <dbReference type="Proteomes" id="UP000483839"/>
    </source>
</evidence>
<dbReference type="PANTHER" id="PTHR22916">
    <property type="entry name" value="GLYCOSYLTRANSFERASE"/>
    <property type="match status" value="1"/>
</dbReference>
<gene>
    <name evidence="2" type="ORF">GKS16_04830</name>
</gene>
<accession>A0A6L6G820</accession>
<dbReference type="SUPFAM" id="SSF53448">
    <property type="entry name" value="Nucleotide-diphospho-sugar transferases"/>
    <property type="match status" value="1"/>
</dbReference>
<evidence type="ECO:0000313" key="2">
    <source>
        <dbReference type="EMBL" id="MTD01595.1"/>
    </source>
</evidence>
<sequence>MKINILMSTYNGEKFLAEQIESIQKQTVTDWTLLIRDDGSSDRTPEIIQDFVAKDSRIHFINADHRINFGVIKNFFTLLKYEEADYYFFSDQDDVWLPHKIETSLNKAKELEKNRPFLIYTDLTIVNQSLETIHESMISFQSDHANTTLLEELTENTVTGGTALINHVLAELWTDDKDLLMHDWFLALLASAMGNLVYIDEATELYRQHDRNVLGARTWSKRLKTWSKPHLMLNKYWWLIQSSQQQAQKLLDLPLSSDKRELVEHYVTLLEKPLMTRLRDLKKYGYKKNRAFHTFVFRMLIITKIGYRRTVKNGIIQ</sequence>
<protein>
    <submittedName>
        <fullName evidence="2">Glycosyltransferase</fullName>
    </submittedName>
</protein>
<dbReference type="Gene3D" id="3.90.550.10">
    <property type="entry name" value="Spore Coat Polysaccharide Biosynthesis Protein SpsA, Chain A"/>
    <property type="match status" value="1"/>
</dbReference>
<dbReference type="Pfam" id="PF00535">
    <property type="entry name" value="Glycos_transf_2"/>
    <property type="match status" value="1"/>
</dbReference>
<dbReference type="InterPro" id="IPR029044">
    <property type="entry name" value="Nucleotide-diphossugar_trans"/>
</dbReference>
<dbReference type="PANTHER" id="PTHR22916:SF3">
    <property type="entry name" value="UDP-GLCNAC:BETAGAL BETA-1,3-N-ACETYLGLUCOSAMINYLTRANSFERASE-LIKE PROTEIN 1"/>
    <property type="match status" value="1"/>
</dbReference>
<dbReference type="RefSeq" id="WP_154616194.1">
    <property type="nucleotide sequence ID" value="NZ_JADFAY010000014.1"/>
</dbReference>
<keyword evidence="2" id="KW-0808">Transferase</keyword>
<comment type="caution">
    <text evidence="2">The sequence shown here is derived from an EMBL/GenBank/DDBJ whole genome shotgun (WGS) entry which is preliminary data.</text>
</comment>
<dbReference type="CDD" id="cd04196">
    <property type="entry name" value="GT_2_like_d"/>
    <property type="match status" value="1"/>
</dbReference>